<protein>
    <submittedName>
        <fullName evidence="1">Uncharacterized protein</fullName>
    </submittedName>
</protein>
<dbReference type="KEGG" id="glz:GLAREA_01141"/>
<dbReference type="AlphaFoldDB" id="S3DDB2"/>
<sequence length="445" mass="49259">MKSGTLLALPAHGSDRSDLLHPSSVPANRKFRSFFLEAVRASSREEAGTAEFIPPPPLISCSDFVPRPLVELLMRKKKNGALGVKWVKGDELTNMEGAMHTFVTPVISKCEMNGDYRYNPVIGGHGVDRFGDVIEIPGTDGNRQKYQLTRSVVLSASIQMDFENGKVMLNACMLEESETIGVDLLSDSAWVVLEKKAKQDDKRRRAYDETLKRHMIYHLTASRTLPARKNAKDLFSIDGTIQLLESFIKTLNASTDKMVGVFTSLDNRQIVSIEFLFNTALEQVRNEIAALEFLCTQGYVYTYDPASIFARKISAKILNRLMLAALKHLSDQHKFANMRVFGFNDYADKNAINLAHSALRKQEHVVVTSKQDLFNGTGGMNGLYNVAHISQAVGAMLVIHNNSDGFGQNIETEAMTGSLDGAIGSSSSAAASLERSRENLLDFVW</sequence>
<dbReference type="EMBL" id="KE145367">
    <property type="protein sequence ID" value="EPE29981.1"/>
    <property type="molecule type" value="Genomic_DNA"/>
</dbReference>
<dbReference type="Proteomes" id="UP000016922">
    <property type="component" value="Unassembled WGS sequence"/>
</dbReference>
<dbReference type="OMA" id="MLNACML"/>
<dbReference type="OrthoDB" id="2537245at2759"/>
<proteinExistence type="predicted"/>
<dbReference type="eggNOG" id="ENOG502SNEN">
    <property type="taxonomic scope" value="Eukaryota"/>
</dbReference>
<dbReference type="RefSeq" id="XP_008084090.1">
    <property type="nucleotide sequence ID" value="XM_008085899.1"/>
</dbReference>
<organism evidence="1 2">
    <name type="scientific">Glarea lozoyensis (strain ATCC 20868 / MF5171)</name>
    <dbReference type="NCBI Taxonomy" id="1116229"/>
    <lineage>
        <taxon>Eukaryota</taxon>
        <taxon>Fungi</taxon>
        <taxon>Dikarya</taxon>
        <taxon>Ascomycota</taxon>
        <taxon>Pezizomycotina</taxon>
        <taxon>Leotiomycetes</taxon>
        <taxon>Helotiales</taxon>
        <taxon>Helotiaceae</taxon>
        <taxon>Glarea</taxon>
    </lineage>
</organism>
<accession>S3DDB2</accession>
<dbReference type="HOGENOM" id="CLU_642657_0_0_1"/>
<evidence type="ECO:0000313" key="2">
    <source>
        <dbReference type="Proteomes" id="UP000016922"/>
    </source>
</evidence>
<reference evidence="1 2" key="1">
    <citation type="journal article" date="2013" name="BMC Genomics">
        <title>Genomics-driven discovery of the pneumocandin biosynthetic gene cluster in the fungus Glarea lozoyensis.</title>
        <authorList>
            <person name="Chen L."/>
            <person name="Yue Q."/>
            <person name="Zhang X."/>
            <person name="Xiang M."/>
            <person name="Wang C."/>
            <person name="Li S."/>
            <person name="Che Y."/>
            <person name="Ortiz-Lopez F.J."/>
            <person name="Bills G.F."/>
            <person name="Liu X."/>
            <person name="An Z."/>
        </authorList>
    </citation>
    <scope>NUCLEOTIDE SEQUENCE [LARGE SCALE GENOMIC DNA]</scope>
    <source>
        <strain evidence="2">ATCC 20868 / MF5171</strain>
    </source>
</reference>
<keyword evidence="2" id="KW-1185">Reference proteome</keyword>
<evidence type="ECO:0000313" key="1">
    <source>
        <dbReference type="EMBL" id="EPE29981.1"/>
    </source>
</evidence>
<dbReference type="GeneID" id="19460199"/>
<gene>
    <name evidence="1" type="ORF">GLAREA_01141</name>
</gene>
<name>S3DDB2_GLAL2</name>